<feature type="region of interest" description="Disordered" evidence="1">
    <location>
        <begin position="31"/>
        <end position="50"/>
    </location>
</feature>
<sequence>MAMLHEEGFEEWQIHLNGDDLIEEGLVRRRRLESSSSGGDGGEVFGLRSIETPAVSGNEFPWDQIRHSDPKPGQLGRTRRCRWYSFGGGDRRCS</sequence>
<feature type="region of interest" description="Disordered" evidence="1">
    <location>
        <begin position="57"/>
        <end position="77"/>
    </location>
</feature>
<reference evidence="2" key="1">
    <citation type="submission" date="2022-03" db="EMBL/GenBank/DDBJ databases">
        <title>Genomic analyses of argali, domestic sheep and their hybrids provide insights into chromosomal evolution, heterosis and genetic basis of agronomic traits.</title>
        <authorList>
            <person name="Li M."/>
        </authorList>
    </citation>
    <scope>NUCLEOTIDE SEQUENCE</scope>
    <source>
        <strain evidence="2">CAU-MHL-2022a</strain>
        <tissue evidence="2">Skin</tissue>
    </source>
</reference>
<evidence type="ECO:0000313" key="2">
    <source>
        <dbReference type="EMBL" id="KAI4540504.1"/>
    </source>
</evidence>
<evidence type="ECO:0000313" key="3">
    <source>
        <dbReference type="Proteomes" id="UP001214576"/>
    </source>
</evidence>
<proteinExistence type="predicted"/>
<dbReference type="Proteomes" id="UP001214576">
    <property type="component" value="Unassembled WGS sequence"/>
</dbReference>
<name>A0AAD4YAB4_OVIAM</name>
<organism evidence="2 3">
    <name type="scientific">Ovis ammon polii</name>
    <dbReference type="NCBI Taxonomy" id="230172"/>
    <lineage>
        <taxon>Eukaryota</taxon>
        <taxon>Metazoa</taxon>
        <taxon>Chordata</taxon>
        <taxon>Craniata</taxon>
        <taxon>Vertebrata</taxon>
        <taxon>Euteleostomi</taxon>
        <taxon>Mammalia</taxon>
        <taxon>Eutheria</taxon>
        <taxon>Laurasiatheria</taxon>
        <taxon>Artiodactyla</taxon>
        <taxon>Ruminantia</taxon>
        <taxon>Pecora</taxon>
        <taxon>Bovidae</taxon>
        <taxon>Caprinae</taxon>
        <taxon>Ovis</taxon>
    </lineage>
</organism>
<keyword evidence="3" id="KW-1185">Reference proteome</keyword>
<gene>
    <name evidence="2" type="ORF">MG293_009545</name>
</gene>
<dbReference type="EMBL" id="JAKZEL010000009">
    <property type="protein sequence ID" value="KAI4540504.1"/>
    <property type="molecule type" value="Genomic_DNA"/>
</dbReference>
<comment type="caution">
    <text evidence="2">The sequence shown here is derived from an EMBL/GenBank/DDBJ whole genome shotgun (WGS) entry which is preliminary data.</text>
</comment>
<protein>
    <submittedName>
        <fullName evidence="2">Uncharacterized protein</fullName>
    </submittedName>
</protein>
<evidence type="ECO:0000256" key="1">
    <source>
        <dbReference type="SAM" id="MobiDB-lite"/>
    </source>
</evidence>
<dbReference type="AlphaFoldDB" id="A0AAD4YAB4"/>
<accession>A0AAD4YAB4</accession>